<dbReference type="Proteomes" id="UP001303587">
    <property type="component" value="Chromosome"/>
</dbReference>
<gene>
    <name evidence="1" type="ORF">MsAc7_05210</name>
</gene>
<organism evidence="1 2">
    <name type="scientific">Methanolapillus millepedarum</name>
    <dbReference type="NCBI Taxonomy" id="3028296"/>
    <lineage>
        <taxon>Archaea</taxon>
        <taxon>Methanobacteriati</taxon>
        <taxon>Methanobacteriota</taxon>
        <taxon>Stenosarchaea group</taxon>
        <taxon>Methanomicrobia</taxon>
        <taxon>Methanosarcinales</taxon>
        <taxon>Methanosarcinaceae</taxon>
        <taxon>Methanolapillus</taxon>
    </lineage>
</organism>
<accession>A0AA96V242</accession>
<dbReference type="EMBL" id="CP131060">
    <property type="protein sequence ID" value="WNY24989.1"/>
    <property type="molecule type" value="Genomic_DNA"/>
</dbReference>
<name>A0AA96V242_9EURY</name>
<keyword evidence="2" id="KW-1185">Reference proteome</keyword>
<dbReference type="AlphaFoldDB" id="A0AA96V242"/>
<evidence type="ECO:0000313" key="2">
    <source>
        <dbReference type="Proteomes" id="UP001303587"/>
    </source>
</evidence>
<proteinExistence type="predicted"/>
<sequence length="34" mass="3989">MIKAMIDYHLKSKIKNKNLIKLIHVIKIQNEGGR</sequence>
<reference evidence="1 2" key="1">
    <citation type="submission" date="2023-07" db="EMBL/GenBank/DDBJ databases">
        <title>Closed genoem sequence of Methanosarcinaceae archaeon Ac7.</title>
        <authorList>
            <person name="Poehlein A."/>
            <person name="Protasov E."/>
            <person name="Platt K."/>
            <person name="Reeh H."/>
            <person name="Daniel R."/>
            <person name="Brune A."/>
        </authorList>
    </citation>
    <scope>NUCLEOTIDE SEQUENCE [LARGE SCALE GENOMIC DNA]</scope>
    <source>
        <strain evidence="1 2">Ac7</strain>
    </source>
</reference>
<evidence type="ECO:0000313" key="1">
    <source>
        <dbReference type="EMBL" id="WNY24989.1"/>
    </source>
</evidence>
<protein>
    <submittedName>
        <fullName evidence="1">Uncharacterized protein</fullName>
    </submittedName>
</protein>